<reference evidence="6 7" key="1">
    <citation type="submission" date="2019-02" db="EMBL/GenBank/DDBJ databases">
        <title>Peptostreptococcaceae bacterium ZHW00191 nov., a new bacterium isolated from the human gut.</title>
        <authorList>
            <person name="Zhou H.-W."/>
            <person name="Chen X.-J."/>
        </authorList>
    </citation>
    <scope>NUCLEOTIDE SEQUENCE [LARGE SCALE GENOMIC DNA]</scope>
    <source>
        <strain evidence="6 7">ZHW00191</strain>
    </source>
</reference>
<dbReference type="Proteomes" id="UP000317863">
    <property type="component" value="Unassembled WGS sequence"/>
</dbReference>
<dbReference type="Gene3D" id="3.40.50.300">
    <property type="entry name" value="P-loop containing nucleotide triphosphate hydrolases"/>
    <property type="match status" value="2"/>
</dbReference>
<protein>
    <recommendedName>
        <fullName evidence="3">Nuclease SbcCD subunit C</fullName>
    </recommendedName>
</protein>
<keyword evidence="7" id="KW-1185">Reference proteome</keyword>
<feature type="coiled-coil region" evidence="4">
    <location>
        <begin position="210"/>
        <end position="328"/>
    </location>
</feature>
<dbReference type="OrthoDB" id="9795626at2"/>
<dbReference type="SUPFAM" id="SSF75712">
    <property type="entry name" value="Rad50 coiled-coil Zn hook"/>
    <property type="match status" value="1"/>
</dbReference>
<evidence type="ECO:0000256" key="1">
    <source>
        <dbReference type="ARBA" id="ARBA00006930"/>
    </source>
</evidence>
<dbReference type="InterPro" id="IPR027417">
    <property type="entry name" value="P-loop_NTPase"/>
</dbReference>
<accession>A0A544QTR9</accession>
<evidence type="ECO:0000256" key="2">
    <source>
        <dbReference type="ARBA" id="ARBA00011322"/>
    </source>
</evidence>
<dbReference type="AlphaFoldDB" id="A0A544QTR9"/>
<dbReference type="InterPro" id="IPR038729">
    <property type="entry name" value="Rad50/SbcC_AAA"/>
</dbReference>
<organism evidence="6 7">
    <name type="scientific">Peptacetobacter hominis</name>
    <dbReference type="NCBI Taxonomy" id="2743610"/>
    <lineage>
        <taxon>Bacteria</taxon>
        <taxon>Bacillati</taxon>
        <taxon>Bacillota</taxon>
        <taxon>Clostridia</taxon>
        <taxon>Peptostreptococcales</taxon>
        <taxon>Peptostreptococcaceae</taxon>
        <taxon>Peptacetobacter</taxon>
    </lineage>
</organism>
<name>A0A544QTR9_9FIRM</name>
<dbReference type="Pfam" id="PF13476">
    <property type="entry name" value="AAA_23"/>
    <property type="match status" value="1"/>
</dbReference>
<proteinExistence type="inferred from homology"/>
<evidence type="ECO:0000256" key="4">
    <source>
        <dbReference type="SAM" id="Coils"/>
    </source>
</evidence>
<comment type="subunit">
    <text evidence="2">Heterodimer of SbcC and SbcD.</text>
</comment>
<dbReference type="PANTHER" id="PTHR32114:SF2">
    <property type="entry name" value="ABC TRANSPORTER ABCH.3"/>
    <property type="match status" value="1"/>
</dbReference>
<feature type="coiled-coil region" evidence="4">
    <location>
        <begin position="596"/>
        <end position="630"/>
    </location>
</feature>
<feature type="domain" description="Rad50/SbcC-type AAA" evidence="5">
    <location>
        <begin position="5"/>
        <end position="241"/>
    </location>
</feature>
<dbReference type="RefSeq" id="WP_142536443.1">
    <property type="nucleotide sequence ID" value="NZ_SGJB01000016.1"/>
</dbReference>
<comment type="caution">
    <text evidence="6">The sequence shown here is derived from an EMBL/GenBank/DDBJ whole genome shotgun (WGS) entry which is preliminary data.</text>
</comment>
<dbReference type="EMBL" id="SGJB01000016">
    <property type="protein sequence ID" value="TQQ84088.1"/>
    <property type="molecule type" value="Genomic_DNA"/>
</dbReference>
<evidence type="ECO:0000256" key="3">
    <source>
        <dbReference type="ARBA" id="ARBA00013368"/>
    </source>
</evidence>
<keyword evidence="4" id="KW-0175">Coiled coil</keyword>
<feature type="coiled-coil region" evidence="4">
    <location>
        <begin position="955"/>
        <end position="1013"/>
    </location>
</feature>
<comment type="similarity">
    <text evidence="1">Belongs to the SMC family. SbcC subfamily.</text>
</comment>
<evidence type="ECO:0000313" key="7">
    <source>
        <dbReference type="Proteomes" id="UP000317863"/>
    </source>
</evidence>
<gene>
    <name evidence="6" type="ORF">EXD82_08265</name>
</gene>
<feature type="coiled-coil region" evidence="4">
    <location>
        <begin position="353"/>
        <end position="387"/>
    </location>
</feature>
<feature type="coiled-coil region" evidence="4">
    <location>
        <begin position="425"/>
        <end position="567"/>
    </location>
</feature>
<evidence type="ECO:0000259" key="5">
    <source>
        <dbReference type="Pfam" id="PF13476"/>
    </source>
</evidence>
<dbReference type="PANTHER" id="PTHR32114">
    <property type="entry name" value="ABC TRANSPORTER ABCH.3"/>
    <property type="match status" value="1"/>
</dbReference>
<dbReference type="SUPFAM" id="SSF52540">
    <property type="entry name" value="P-loop containing nucleoside triphosphate hydrolases"/>
    <property type="match status" value="2"/>
</dbReference>
<feature type="coiled-coil region" evidence="4">
    <location>
        <begin position="671"/>
        <end position="783"/>
    </location>
</feature>
<feature type="coiled-coil region" evidence="4">
    <location>
        <begin position="829"/>
        <end position="880"/>
    </location>
</feature>
<evidence type="ECO:0000313" key="6">
    <source>
        <dbReference type="EMBL" id="TQQ84088.1"/>
    </source>
</evidence>
<sequence>MRPIKLEIQGLNSYISKQTIDFTKLTERGLFGIFGKTGSGKSTILDAMTLSLYGNISRNTKEYINSMSECAKIRYEFEIGGRGNERYYIVDRTIERTKTGIKTPYARIIEKKADSEDVLAEKVQDVNSRIISIIGLTAEDFTKSVVLPQDKFNDFLKLGGVERRNMLERIFGLEKYGKLLTEKVRKRKSNRNIELEKLKTSVEMYEGKTREAFENMRKESEDIKENIRDEKRSLNEKTEKYEQGKELFENIRLLSECEKRLGEYEERKDDIESKRKWLERAINANSILPQIEASEKLSETVEKTSSEIKEIDRELQIEKKELDVIKIRYNEAYSKKEERIPRLSREKIKYEDAIVYENEALNLEKEIKNIKNRIDELEVIKSEEERNISNENLSLLKSEKRLKEIDDELSRIRVSAAYRQDVENGSEMEKELKRIKSEYEKLQYDIEKEQITYDDKRYRLAVSEKSMKDNEEKRNNINSAIIKLEDKKPVSNAEISSKAVYISELSSEIKRISELENKKDSIMLELSENSEKMHKIKREISECNDKISKAERDIQTFEKNIDEMKYRNRVSEIRKELEEGKPCPVCGSIHHMRSDSESYDDRIQYYEENLEKVKIEKLQLSEKLEELNSDYGGYKSMHTIKTVELEQVKSSIGEKNSRELINKHDNEKRLLERARVYSEEWEKEKRRLEEEYRKANDEYTKSEKEYTAYKIECEHKNDSLKRNRESLKDISQNIEKLNENIKSIKLKLKLNNISSRLEEIRANDLIEENLENSRKEVVSERDKSREYIEIYRKKINEIDPEIYSGKESIKEKTSILKQKRDSIYAISSGKNLKEMLDKTEKAIEDINREYSEYKEKYESKKEKTDELEKIKNKLKGENISSEKRLIDQKKIIEKLLHQNRFDSVYTVKKSAADTETIQNIQSEISEYDEGRKHLDIKVEELKKLTDGKKINKSEFINLQDEIAILKRDISEKEKESAVIQDRLYTLKNDVEKAEEIREKYKKASKEFEILEEIDRTVRGNRFVEYAAASHLKYIALEASQRLSSITNGRYALEINDSMEFVIRDNFNGGERRGIDTLSGGETFMTSLSLALALSSQIQMKGNSPLEFFFLDEGFGSLDTELLDTVMESLEKLHKNDLSIGIISHVEELKSRVPVKLVVTSGDIGEGSKVNIEYS</sequence>
<dbReference type="Pfam" id="PF13558">
    <property type="entry name" value="SbcC_Walker_B"/>
    <property type="match status" value="1"/>
</dbReference>